<dbReference type="AlphaFoldDB" id="A0A835VU84"/>
<feature type="domain" description="Hexokinase C-terminal" evidence="15">
    <location>
        <begin position="250"/>
        <end position="579"/>
    </location>
</feature>
<evidence type="ECO:0000256" key="1">
    <source>
        <dbReference type="ARBA" id="ARBA00004888"/>
    </source>
</evidence>
<comment type="catalytic activity">
    <reaction evidence="11">
        <text>D-fructose + ATP = D-fructose 6-phosphate + ADP + H(+)</text>
        <dbReference type="Rhea" id="RHEA:16125"/>
        <dbReference type="ChEBI" id="CHEBI:15378"/>
        <dbReference type="ChEBI" id="CHEBI:30616"/>
        <dbReference type="ChEBI" id="CHEBI:37721"/>
        <dbReference type="ChEBI" id="CHEBI:61527"/>
        <dbReference type="ChEBI" id="CHEBI:456216"/>
        <dbReference type="EC" id="2.7.1.1"/>
    </reaction>
    <physiologicalReaction direction="left-to-right" evidence="11">
        <dbReference type="Rhea" id="RHEA:16126"/>
    </physiologicalReaction>
</comment>
<dbReference type="PANTHER" id="PTHR19443">
    <property type="entry name" value="HEXOKINASE"/>
    <property type="match status" value="1"/>
</dbReference>
<dbReference type="SUPFAM" id="SSF53067">
    <property type="entry name" value="Actin-like ATPase domain"/>
    <property type="match status" value="2"/>
</dbReference>
<evidence type="ECO:0000313" key="16">
    <source>
        <dbReference type="EMBL" id="KAG2425714.1"/>
    </source>
</evidence>
<comment type="catalytic activity">
    <reaction evidence="12">
        <text>D-glucose + ATP = D-glucose 6-phosphate + ADP + H(+)</text>
        <dbReference type="Rhea" id="RHEA:17825"/>
        <dbReference type="ChEBI" id="CHEBI:4167"/>
        <dbReference type="ChEBI" id="CHEBI:15378"/>
        <dbReference type="ChEBI" id="CHEBI:30616"/>
        <dbReference type="ChEBI" id="CHEBI:61548"/>
        <dbReference type="ChEBI" id="CHEBI:456216"/>
        <dbReference type="EC" id="2.7.1.1"/>
    </reaction>
    <physiologicalReaction direction="left-to-right" evidence="12">
        <dbReference type="Rhea" id="RHEA:17826"/>
    </physiologicalReaction>
</comment>
<accession>A0A835VU84</accession>
<protein>
    <recommendedName>
        <fullName evidence="4">hexokinase</fullName>
        <ecNumber evidence="4">2.7.1.1</ecNumber>
    </recommendedName>
</protein>
<keyword evidence="8" id="KW-0067">ATP-binding</keyword>
<evidence type="ECO:0000256" key="10">
    <source>
        <dbReference type="ARBA" id="ARBA00044613"/>
    </source>
</evidence>
<dbReference type="InterPro" id="IPR001312">
    <property type="entry name" value="Hexokinase"/>
</dbReference>
<gene>
    <name evidence="16" type="ORF">HXX76_013556</name>
</gene>
<evidence type="ECO:0000256" key="12">
    <source>
        <dbReference type="ARBA" id="ARBA00048160"/>
    </source>
</evidence>
<dbReference type="EMBL" id="JAEHOC010000053">
    <property type="protein sequence ID" value="KAG2425714.1"/>
    <property type="molecule type" value="Genomic_DNA"/>
</dbReference>
<dbReference type="InterPro" id="IPR022672">
    <property type="entry name" value="Hexokinase_N"/>
</dbReference>
<proteinExistence type="inferred from homology"/>
<evidence type="ECO:0000256" key="7">
    <source>
        <dbReference type="ARBA" id="ARBA00022777"/>
    </source>
</evidence>
<dbReference type="GO" id="GO:0008865">
    <property type="term" value="F:fructokinase activity"/>
    <property type="evidence" value="ECO:0007669"/>
    <property type="project" value="TreeGrafter"/>
</dbReference>
<dbReference type="Pfam" id="PF00349">
    <property type="entry name" value="Hexokinase_1"/>
    <property type="match status" value="1"/>
</dbReference>
<dbReference type="PROSITE" id="PS51748">
    <property type="entry name" value="HEXOKINASE_2"/>
    <property type="match status" value="1"/>
</dbReference>
<comment type="caution">
    <text evidence="16">The sequence shown here is derived from an EMBL/GenBank/DDBJ whole genome shotgun (WGS) entry which is preliminary data.</text>
</comment>
<dbReference type="GO" id="GO:0006096">
    <property type="term" value="P:glycolytic process"/>
    <property type="evidence" value="ECO:0007669"/>
    <property type="project" value="UniProtKB-UniPathway"/>
</dbReference>
<dbReference type="GO" id="GO:0005524">
    <property type="term" value="F:ATP binding"/>
    <property type="evidence" value="ECO:0007669"/>
    <property type="project" value="UniProtKB-KW"/>
</dbReference>
<comment type="catalytic activity">
    <reaction evidence="10">
        <text>a D-hexose + ATP = a D-hexose 6-phosphate + ADP + H(+)</text>
        <dbReference type="Rhea" id="RHEA:22740"/>
        <dbReference type="ChEBI" id="CHEBI:4194"/>
        <dbReference type="ChEBI" id="CHEBI:15378"/>
        <dbReference type="ChEBI" id="CHEBI:30616"/>
        <dbReference type="ChEBI" id="CHEBI:229467"/>
        <dbReference type="ChEBI" id="CHEBI:456216"/>
        <dbReference type="EC" id="2.7.1.1"/>
    </reaction>
    <physiologicalReaction direction="left-to-right" evidence="10">
        <dbReference type="Rhea" id="RHEA:22741"/>
    </physiologicalReaction>
</comment>
<feature type="region of interest" description="Disordered" evidence="13">
    <location>
        <begin position="647"/>
        <end position="669"/>
    </location>
</feature>
<dbReference type="UniPathway" id="UPA00242"/>
<dbReference type="GO" id="GO:0005739">
    <property type="term" value="C:mitochondrion"/>
    <property type="evidence" value="ECO:0007669"/>
    <property type="project" value="TreeGrafter"/>
</dbReference>
<dbReference type="Gene3D" id="3.30.420.40">
    <property type="match status" value="1"/>
</dbReference>
<dbReference type="GO" id="GO:0006006">
    <property type="term" value="P:glucose metabolic process"/>
    <property type="evidence" value="ECO:0007669"/>
    <property type="project" value="TreeGrafter"/>
</dbReference>
<feature type="compositionally biased region" description="Polar residues" evidence="13">
    <location>
        <begin position="660"/>
        <end position="669"/>
    </location>
</feature>
<name>A0A835VU84_CHLIN</name>
<sequence length="669" mass="67817">MSPRMAIALPLLTTSALGILILCRKLTKRPLTEEQEAKLEKLLKRYKDQLIPSAERLAELEVEFQAQMKEGLAKQIPVDGKHMMMLPTYVTRLPDGTETGECFALDLGGTNFRVMHVRLGAGRGQVEACDVAEVALPREVYEGTGAQLFDFLATTLRDFIWRHSAAGDKAAQPVVGFCFSFAVEQSGLAAGKLLDWTKGFKCSGVIGHDPVQLLSAALARAGCPCRVAALLNDTVGVLAAQRYLDHTTDIGVIIGTGTNACYVEDAAKLAKWRPPAGSAAAAAAAAGAGGRTAINMEWGAFFSPKLPRCMEDLQVDAASPNPGKYLFEKLLSGMFLGEAARTITAAIARELPSLFAAAPEVAAAAAEAGAVAAGTPVLPAQLSTPGSLSSKDLADIVDDRSWRLRDTRDILADKLGVHRPSVAAAEVVREVCTIVANRSASLAAMALLAILRFNGWAASAAAAVKAAKEAAAAAAAAAEAASAAAAAAAAAAPGGAPAGAAAPAPAPAPVPTAAAAAPVHRPVTVAFDGGVYEGFGSYRHMLRAAVRQQLGAQADDLAPLIRFELSHDGSSLGAAVLAAAAAAEAPAVAAAGLHLPSATEAKVAMESALAAAKAAAAAMMAAPAAAAAKAAADAKAAAAAAAVQQQPSPAGAGAGAGGKQSTYYPSVPK</sequence>
<evidence type="ECO:0000256" key="11">
    <source>
        <dbReference type="ARBA" id="ARBA00047905"/>
    </source>
</evidence>
<dbReference type="PANTHER" id="PTHR19443:SF16">
    <property type="entry name" value="HEXOKINASE TYPE 1-RELATED"/>
    <property type="match status" value="1"/>
</dbReference>
<organism evidence="16 17">
    <name type="scientific">Chlamydomonas incerta</name>
    <dbReference type="NCBI Taxonomy" id="51695"/>
    <lineage>
        <taxon>Eukaryota</taxon>
        <taxon>Viridiplantae</taxon>
        <taxon>Chlorophyta</taxon>
        <taxon>core chlorophytes</taxon>
        <taxon>Chlorophyceae</taxon>
        <taxon>CS clade</taxon>
        <taxon>Chlamydomonadales</taxon>
        <taxon>Chlamydomonadaceae</taxon>
        <taxon>Chlamydomonas</taxon>
    </lineage>
</organism>
<dbReference type="GO" id="GO:0004340">
    <property type="term" value="F:glucokinase activity"/>
    <property type="evidence" value="ECO:0007669"/>
    <property type="project" value="TreeGrafter"/>
</dbReference>
<dbReference type="FunFam" id="3.30.420.40:FF:000805">
    <property type="entry name" value="Hexokinase-2"/>
    <property type="match status" value="1"/>
</dbReference>
<comment type="pathway">
    <text evidence="2">Carbohydrate metabolism; hexose metabolism.</text>
</comment>
<dbReference type="EC" id="2.7.1.1" evidence="4"/>
<comment type="similarity">
    <text evidence="3">Belongs to the hexokinase family.</text>
</comment>
<dbReference type="InterPro" id="IPR043129">
    <property type="entry name" value="ATPase_NBD"/>
</dbReference>
<evidence type="ECO:0000256" key="3">
    <source>
        <dbReference type="ARBA" id="ARBA00009225"/>
    </source>
</evidence>
<dbReference type="PRINTS" id="PR00475">
    <property type="entry name" value="HEXOKINASE"/>
</dbReference>
<dbReference type="GO" id="GO:0005829">
    <property type="term" value="C:cytosol"/>
    <property type="evidence" value="ECO:0007669"/>
    <property type="project" value="TreeGrafter"/>
</dbReference>
<dbReference type="Pfam" id="PF03727">
    <property type="entry name" value="Hexokinase_2"/>
    <property type="match status" value="1"/>
</dbReference>
<dbReference type="Proteomes" id="UP000650467">
    <property type="component" value="Unassembled WGS sequence"/>
</dbReference>
<evidence type="ECO:0000256" key="9">
    <source>
        <dbReference type="ARBA" id="ARBA00023152"/>
    </source>
</evidence>
<evidence type="ECO:0000256" key="4">
    <source>
        <dbReference type="ARBA" id="ARBA00012324"/>
    </source>
</evidence>
<dbReference type="Gene3D" id="3.40.367.20">
    <property type="match status" value="2"/>
</dbReference>
<evidence type="ECO:0000313" key="17">
    <source>
        <dbReference type="Proteomes" id="UP000650467"/>
    </source>
</evidence>
<reference evidence="16" key="1">
    <citation type="journal article" date="2020" name="bioRxiv">
        <title>Comparative genomics of Chlamydomonas.</title>
        <authorList>
            <person name="Craig R.J."/>
            <person name="Hasan A.R."/>
            <person name="Ness R.W."/>
            <person name="Keightley P.D."/>
        </authorList>
    </citation>
    <scope>NUCLEOTIDE SEQUENCE</scope>
    <source>
        <strain evidence="16">SAG 7.73</strain>
    </source>
</reference>
<keyword evidence="6" id="KW-0547">Nucleotide-binding</keyword>
<dbReference type="GO" id="GO:0001678">
    <property type="term" value="P:intracellular glucose homeostasis"/>
    <property type="evidence" value="ECO:0007669"/>
    <property type="project" value="InterPro"/>
</dbReference>
<evidence type="ECO:0000259" key="14">
    <source>
        <dbReference type="Pfam" id="PF00349"/>
    </source>
</evidence>
<dbReference type="InterPro" id="IPR022673">
    <property type="entry name" value="Hexokinase_C"/>
</dbReference>
<dbReference type="GO" id="GO:0005536">
    <property type="term" value="F:D-glucose binding"/>
    <property type="evidence" value="ECO:0007669"/>
    <property type="project" value="InterPro"/>
</dbReference>
<evidence type="ECO:0000256" key="13">
    <source>
        <dbReference type="SAM" id="MobiDB-lite"/>
    </source>
</evidence>
<keyword evidence="7" id="KW-0418">Kinase</keyword>
<comment type="pathway">
    <text evidence="1">Carbohydrate degradation; glycolysis; D-glyceraldehyde 3-phosphate and glycerone phosphate from D-glucose: step 1/4.</text>
</comment>
<evidence type="ECO:0000259" key="15">
    <source>
        <dbReference type="Pfam" id="PF03727"/>
    </source>
</evidence>
<feature type="domain" description="Hexokinase N-terminal" evidence="14">
    <location>
        <begin position="43"/>
        <end position="243"/>
    </location>
</feature>
<evidence type="ECO:0000256" key="8">
    <source>
        <dbReference type="ARBA" id="ARBA00022840"/>
    </source>
</evidence>
<evidence type="ECO:0000256" key="2">
    <source>
        <dbReference type="ARBA" id="ARBA00005028"/>
    </source>
</evidence>
<dbReference type="UniPathway" id="UPA00109">
    <property type="reaction ID" value="UER00180"/>
</dbReference>
<dbReference type="OrthoDB" id="419537at2759"/>
<keyword evidence="5" id="KW-0808">Transferase</keyword>
<evidence type="ECO:0000256" key="6">
    <source>
        <dbReference type="ARBA" id="ARBA00022741"/>
    </source>
</evidence>
<keyword evidence="17" id="KW-1185">Reference proteome</keyword>
<keyword evidence="9" id="KW-0324">Glycolysis</keyword>
<evidence type="ECO:0000256" key="5">
    <source>
        <dbReference type="ARBA" id="ARBA00022679"/>
    </source>
</evidence>